<name>A0AA88E7T4_FICCA</name>
<reference evidence="2" key="1">
    <citation type="submission" date="2023-07" db="EMBL/GenBank/DDBJ databases">
        <title>draft genome sequence of fig (Ficus carica).</title>
        <authorList>
            <person name="Takahashi T."/>
            <person name="Nishimura K."/>
        </authorList>
    </citation>
    <scope>NUCLEOTIDE SEQUENCE</scope>
</reference>
<dbReference type="PANTHER" id="PTHR48449">
    <property type="entry name" value="DUF1985 DOMAIN-CONTAINING PROTEIN"/>
    <property type="match status" value="1"/>
</dbReference>
<proteinExistence type="predicted"/>
<gene>
    <name evidence="2" type="ORF">TIFTF001_038730</name>
</gene>
<evidence type="ECO:0000313" key="2">
    <source>
        <dbReference type="EMBL" id="GMN69684.1"/>
    </source>
</evidence>
<protein>
    <recommendedName>
        <fullName evidence="1">DUF1985 domain-containing protein</fullName>
    </recommendedName>
</protein>
<dbReference type="EMBL" id="BTGU01000907">
    <property type="protein sequence ID" value="GMN69684.1"/>
    <property type="molecule type" value="Genomic_DNA"/>
</dbReference>
<evidence type="ECO:0000259" key="1">
    <source>
        <dbReference type="Pfam" id="PF09331"/>
    </source>
</evidence>
<accession>A0AA88E7T4</accession>
<dbReference type="PANTHER" id="PTHR48449:SF1">
    <property type="entry name" value="DUF1985 DOMAIN-CONTAINING PROTEIN"/>
    <property type="match status" value="1"/>
</dbReference>
<dbReference type="InterPro" id="IPR015410">
    <property type="entry name" value="DUF1985"/>
</dbReference>
<sequence length="123" mass="13801">MGDALCFEVGKHLGRFSINKVCLITGMKCVGSTYLAPTVDNRLMSRYFSTLRAVSREHSEVQLLNVKFDNNDNAVKLGLLYMIFCIPLANANSMKIDPKYFALADNLEEFNAFPRGVLSWKAT</sequence>
<evidence type="ECO:0000313" key="3">
    <source>
        <dbReference type="Proteomes" id="UP001187192"/>
    </source>
</evidence>
<organism evidence="2 3">
    <name type="scientific">Ficus carica</name>
    <name type="common">Common fig</name>
    <dbReference type="NCBI Taxonomy" id="3494"/>
    <lineage>
        <taxon>Eukaryota</taxon>
        <taxon>Viridiplantae</taxon>
        <taxon>Streptophyta</taxon>
        <taxon>Embryophyta</taxon>
        <taxon>Tracheophyta</taxon>
        <taxon>Spermatophyta</taxon>
        <taxon>Magnoliopsida</taxon>
        <taxon>eudicotyledons</taxon>
        <taxon>Gunneridae</taxon>
        <taxon>Pentapetalae</taxon>
        <taxon>rosids</taxon>
        <taxon>fabids</taxon>
        <taxon>Rosales</taxon>
        <taxon>Moraceae</taxon>
        <taxon>Ficeae</taxon>
        <taxon>Ficus</taxon>
    </lineage>
</organism>
<dbReference type="AlphaFoldDB" id="A0AA88E7T4"/>
<comment type="caution">
    <text evidence="2">The sequence shown here is derived from an EMBL/GenBank/DDBJ whole genome shotgun (WGS) entry which is preliminary data.</text>
</comment>
<keyword evidence="3" id="KW-1185">Reference proteome</keyword>
<feature type="domain" description="DUF1985" evidence="1">
    <location>
        <begin position="4"/>
        <end position="122"/>
    </location>
</feature>
<dbReference type="Pfam" id="PF09331">
    <property type="entry name" value="DUF1985"/>
    <property type="match status" value="1"/>
</dbReference>
<dbReference type="Proteomes" id="UP001187192">
    <property type="component" value="Unassembled WGS sequence"/>
</dbReference>